<evidence type="ECO:0000256" key="1">
    <source>
        <dbReference type="ARBA" id="ARBA00022598"/>
    </source>
</evidence>
<evidence type="ECO:0000313" key="7">
    <source>
        <dbReference type="EMBL" id="GGM11950.1"/>
    </source>
</evidence>
<dbReference type="SUPFAM" id="SSF56059">
    <property type="entry name" value="Glutathione synthetase ATP-binding domain-like"/>
    <property type="match status" value="1"/>
</dbReference>
<dbReference type="InterPro" id="IPR005494">
    <property type="entry name" value="GSPS_pre-ATP-grasp-like_dom"/>
</dbReference>
<evidence type="ECO:0000256" key="5">
    <source>
        <dbReference type="ARBA" id="ARBA00022842"/>
    </source>
</evidence>
<keyword evidence="2" id="KW-0479">Metal-binding</keyword>
<keyword evidence="4" id="KW-0067">ATP-binding</keyword>
<keyword evidence="5" id="KW-0460">Magnesium</keyword>
<gene>
    <name evidence="7" type="ORF">GCM10007977_011420</name>
</gene>
<proteinExistence type="predicted"/>
<dbReference type="GO" id="GO:0016874">
    <property type="term" value="F:ligase activity"/>
    <property type="evidence" value="ECO:0007669"/>
    <property type="project" value="UniProtKB-KW"/>
</dbReference>
<dbReference type="Proteomes" id="UP000642070">
    <property type="component" value="Unassembled WGS sequence"/>
</dbReference>
<organism evidence="7 8">
    <name type="scientific">Dactylosporangium sucinum</name>
    <dbReference type="NCBI Taxonomy" id="1424081"/>
    <lineage>
        <taxon>Bacteria</taxon>
        <taxon>Bacillati</taxon>
        <taxon>Actinomycetota</taxon>
        <taxon>Actinomycetes</taxon>
        <taxon>Micromonosporales</taxon>
        <taxon>Micromonosporaceae</taxon>
        <taxon>Dactylosporangium</taxon>
    </lineage>
</organism>
<evidence type="ECO:0000313" key="8">
    <source>
        <dbReference type="Proteomes" id="UP000642070"/>
    </source>
</evidence>
<dbReference type="Pfam" id="PF03738">
    <property type="entry name" value="GSP_synth"/>
    <property type="match status" value="1"/>
</dbReference>
<sequence>MRRVPNGAVRPDYRQKIVEQGLLYNETPGPSGEIVEYWREGPFYDFTSAEIEQLHTDAETLFEMCVAAGDHMLDNGMLGRLGIPDFAWEQIARTWYDDETEPGGRSRGDFSPSVYARFDVRFDGLRPQLLEFNADTPTALPESAVIQWYWHTETGQGKDQWNAVHERLVTAWIRNIGRLRQSRPHLPGNLTIHFACDDSDESGEDLFNTEYLMETARQALEPLGCRVKFLWMNQIGAGDVAAGDHFFDADGERIHVLFKLYPWEWMTTERFARQCFRDMADPARDGTAWIEPPYKMLWSTKGLLPVLWEMYADDPLRRDLVLPAYFEHERPAWMTDYVRKPLLGREGANVTIVVDGQVRLTTPGPYDDGPFVCQAYAPLPAFPDERGASWHPVLGIWMIDGEPAGLGIRESAGLVTDNLSHFVPHTIDHSG</sequence>
<dbReference type="GO" id="GO:0005524">
    <property type="term" value="F:ATP binding"/>
    <property type="evidence" value="ECO:0007669"/>
    <property type="project" value="UniProtKB-KW"/>
</dbReference>
<evidence type="ECO:0000256" key="3">
    <source>
        <dbReference type="ARBA" id="ARBA00022741"/>
    </source>
</evidence>
<evidence type="ECO:0000259" key="6">
    <source>
        <dbReference type="Pfam" id="PF03738"/>
    </source>
</evidence>
<name>A0A917T6F1_9ACTN</name>
<dbReference type="GO" id="GO:0046872">
    <property type="term" value="F:metal ion binding"/>
    <property type="evidence" value="ECO:0007669"/>
    <property type="project" value="UniProtKB-KW"/>
</dbReference>
<protein>
    <submittedName>
        <fullName evidence="7">Glutathionylspermidine synthase</fullName>
    </submittedName>
</protein>
<evidence type="ECO:0000256" key="2">
    <source>
        <dbReference type="ARBA" id="ARBA00022723"/>
    </source>
</evidence>
<dbReference type="Gene3D" id="3.30.1490.330">
    <property type="match status" value="1"/>
</dbReference>
<dbReference type="RefSeq" id="WP_190248616.1">
    <property type="nucleotide sequence ID" value="NZ_BMPI01000004.1"/>
</dbReference>
<comment type="caution">
    <text evidence="7">The sequence shown here is derived from an EMBL/GenBank/DDBJ whole genome shotgun (WGS) entry which is preliminary data.</text>
</comment>
<keyword evidence="1" id="KW-0436">Ligase</keyword>
<feature type="domain" description="Glutathionylspermidine synthase pre-ATP-grasp-like" evidence="6">
    <location>
        <begin position="14"/>
        <end position="427"/>
    </location>
</feature>
<reference evidence="7" key="2">
    <citation type="submission" date="2020-09" db="EMBL/GenBank/DDBJ databases">
        <authorList>
            <person name="Sun Q."/>
            <person name="Ohkuma M."/>
        </authorList>
    </citation>
    <scope>NUCLEOTIDE SEQUENCE</scope>
    <source>
        <strain evidence="7">JCM 19831</strain>
    </source>
</reference>
<evidence type="ECO:0000256" key="4">
    <source>
        <dbReference type="ARBA" id="ARBA00022840"/>
    </source>
</evidence>
<dbReference type="InterPro" id="IPR016185">
    <property type="entry name" value="PreATP-grasp_dom_sf"/>
</dbReference>
<keyword evidence="3" id="KW-0547">Nucleotide-binding</keyword>
<reference evidence="7" key="1">
    <citation type="journal article" date="2014" name="Int. J. Syst. Evol. Microbiol.">
        <title>Complete genome sequence of Corynebacterium casei LMG S-19264T (=DSM 44701T), isolated from a smear-ripened cheese.</title>
        <authorList>
            <consortium name="US DOE Joint Genome Institute (JGI-PGF)"/>
            <person name="Walter F."/>
            <person name="Albersmeier A."/>
            <person name="Kalinowski J."/>
            <person name="Ruckert C."/>
        </authorList>
    </citation>
    <scope>NUCLEOTIDE SEQUENCE</scope>
    <source>
        <strain evidence="7">JCM 19831</strain>
    </source>
</reference>
<accession>A0A917T6F1</accession>
<dbReference type="EMBL" id="BMPI01000004">
    <property type="protein sequence ID" value="GGM11950.1"/>
    <property type="molecule type" value="Genomic_DNA"/>
</dbReference>
<dbReference type="SUPFAM" id="SSF52440">
    <property type="entry name" value="PreATP-grasp domain"/>
    <property type="match status" value="1"/>
</dbReference>
<dbReference type="AlphaFoldDB" id="A0A917T6F1"/>
<keyword evidence="8" id="KW-1185">Reference proteome</keyword>